<organism evidence="3">
    <name type="scientific">Capitella teleta</name>
    <name type="common">Polychaete worm</name>
    <dbReference type="NCBI Taxonomy" id="283909"/>
    <lineage>
        <taxon>Eukaryota</taxon>
        <taxon>Metazoa</taxon>
        <taxon>Spiralia</taxon>
        <taxon>Lophotrochozoa</taxon>
        <taxon>Annelida</taxon>
        <taxon>Polychaeta</taxon>
        <taxon>Sedentaria</taxon>
        <taxon>Scolecida</taxon>
        <taxon>Capitellidae</taxon>
        <taxon>Capitella</taxon>
    </lineage>
</organism>
<dbReference type="InterPro" id="IPR001611">
    <property type="entry name" value="Leu-rich_rpt"/>
</dbReference>
<dbReference type="HOGENOM" id="CLU_193402_0_0_1"/>
<accession>R7TFG0</accession>
<gene>
    <name evidence="3" type="ORF">CAPTEDRAFT_116265</name>
</gene>
<dbReference type="PROSITE" id="PS51450">
    <property type="entry name" value="LRR"/>
    <property type="match status" value="1"/>
</dbReference>
<evidence type="ECO:0000313" key="4">
    <source>
        <dbReference type="EnsemblMetazoa" id="CapteP116265"/>
    </source>
</evidence>
<evidence type="ECO:0000256" key="2">
    <source>
        <dbReference type="ARBA" id="ARBA00022737"/>
    </source>
</evidence>
<dbReference type="EMBL" id="AMQN01013269">
    <property type="status" value="NOT_ANNOTATED_CDS"/>
    <property type="molecule type" value="Genomic_DNA"/>
</dbReference>
<dbReference type="GO" id="GO:0005615">
    <property type="term" value="C:extracellular space"/>
    <property type="evidence" value="ECO:0007669"/>
    <property type="project" value="TreeGrafter"/>
</dbReference>
<proteinExistence type="predicted"/>
<feature type="non-terminal residue" evidence="3">
    <location>
        <position position="84"/>
    </location>
</feature>
<dbReference type="EnsemblMetazoa" id="CapteT116265">
    <property type="protein sequence ID" value="CapteP116265"/>
    <property type="gene ID" value="CapteG116265"/>
</dbReference>
<dbReference type="EMBL" id="KB310092">
    <property type="protein sequence ID" value="ELT92513.1"/>
    <property type="molecule type" value="Genomic_DNA"/>
</dbReference>
<evidence type="ECO:0000256" key="1">
    <source>
        <dbReference type="ARBA" id="ARBA00022614"/>
    </source>
</evidence>
<evidence type="ECO:0000313" key="3">
    <source>
        <dbReference type="EMBL" id="ELT92513.1"/>
    </source>
</evidence>
<name>R7TFG0_CAPTE</name>
<reference evidence="5" key="1">
    <citation type="submission" date="2012-12" db="EMBL/GenBank/DDBJ databases">
        <authorList>
            <person name="Hellsten U."/>
            <person name="Grimwood J."/>
            <person name="Chapman J.A."/>
            <person name="Shapiro H."/>
            <person name="Aerts A."/>
            <person name="Otillar R.P."/>
            <person name="Terry A.Y."/>
            <person name="Boore J.L."/>
            <person name="Simakov O."/>
            <person name="Marletaz F."/>
            <person name="Cho S.-J."/>
            <person name="Edsinger-Gonzales E."/>
            <person name="Havlak P."/>
            <person name="Kuo D.-H."/>
            <person name="Larsson T."/>
            <person name="Lv J."/>
            <person name="Arendt D."/>
            <person name="Savage R."/>
            <person name="Osoegawa K."/>
            <person name="de Jong P."/>
            <person name="Lindberg D.R."/>
            <person name="Seaver E.C."/>
            <person name="Weisblat D.A."/>
            <person name="Putnam N.H."/>
            <person name="Grigoriev I.V."/>
            <person name="Rokhsar D.S."/>
        </authorList>
    </citation>
    <scope>NUCLEOTIDE SEQUENCE</scope>
    <source>
        <strain evidence="5">I ESC-2004</strain>
    </source>
</reference>
<dbReference type="AlphaFoldDB" id="R7TFG0"/>
<keyword evidence="2" id="KW-0677">Repeat</keyword>
<dbReference type="Pfam" id="PF13855">
    <property type="entry name" value="LRR_8"/>
    <property type="match status" value="1"/>
</dbReference>
<dbReference type="Gene3D" id="3.80.10.10">
    <property type="entry name" value="Ribonuclease Inhibitor"/>
    <property type="match status" value="1"/>
</dbReference>
<keyword evidence="5" id="KW-1185">Reference proteome</keyword>
<dbReference type="Proteomes" id="UP000014760">
    <property type="component" value="Unassembled WGS sequence"/>
</dbReference>
<dbReference type="STRING" id="283909.R7TFG0"/>
<evidence type="ECO:0000313" key="5">
    <source>
        <dbReference type="Proteomes" id="UP000014760"/>
    </source>
</evidence>
<dbReference type="PANTHER" id="PTHR45712:SF22">
    <property type="entry name" value="INSULIN-LIKE GROWTH FACTOR-BINDING PROTEIN COMPLEX ACID LABILE SUBUNIT"/>
    <property type="match status" value="1"/>
</dbReference>
<sequence>MNGIIDCPNEGLTELPQNITDGETYISLKQNALLSIGDYAFSMYTQLTWLDLSSNQLSEISSQAFNGTKIQTLILINNSITTFP</sequence>
<dbReference type="SUPFAM" id="SSF52058">
    <property type="entry name" value="L domain-like"/>
    <property type="match status" value="1"/>
</dbReference>
<reference evidence="3 5" key="2">
    <citation type="journal article" date="2013" name="Nature">
        <title>Insights into bilaterian evolution from three spiralian genomes.</title>
        <authorList>
            <person name="Simakov O."/>
            <person name="Marletaz F."/>
            <person name="Cho S.J."/>
            <person name="Edsinger-Gonzales E."/>
            <person name="Havlak P."/>
            <person name="Hellsten U."/>
            <person name="Kuo D.H."/>
            <person name="Larsson T."/>
            <person name="Lv J."/>
            <person name="Arendt D."/>
            <person name="Savage R."/>
            <person name="Osoegawa K."/>
            <person name="de Jong P."/>
            <person name="Grimwood J."/>
            <person name="Chapman J.A."/>
            <person name="Shapiro H."/>
            <person name="Aerts A."/>
            <person name="Otillar R.P."/>
            <person name="Terry A.Y."/>
            <person name="Boore J.L."/>
            <person name="Grigoriev I.V."/>
            <person name="Lindberg D.R."/>
            <person name="Seaver E.C."/>
            <person name="Weisblat D.A."/>
            <person name="Putnam N.H."/>
            <person name="Rokhsar D.S."/>
        </authorList>
    </citation>
    <scope>NUCLEOTIDE SEQUENCE</scope>
    <source>
        <strain evidence="3 5">I ESC-2004</strain>
    </source>
</reference>
<dbReference type="InterPro" id="IPR032675">
    <property type="entry name" value="LRR_dom_sf"/>
</dbReference>
<protein>
    <submittedName>
        <fullName evidence="3 4">Uncharacterized protein</fullName>
    </submittedName>
</protein>
<dbReference type="InterPro" id="IPR050333">
    <property type="entry name" value="SLRP"/>
</dbReference>
<dbReference type="PANTHER" id="PTHR45712">
    <property type="entry name" value="AGAP008170-PA"/>
    <property type="match status" value="1"/>
</dbReference>
<keyword evidence="1" id="KW-0433">Leucine-rich repeat</keyword>
<dbReference type="OrthoDB" id="6122461at2759"/>
<reference evidence="4" key="3">
    <citation type="submission" date="2015-06" db="UniProtKB">
        <authorList>
            <consortium name="EnsemblMetazoa"/>
        </authorList>
    </citation>
    <scope>IDENTIFICATION</scope>
</reference>
<dbReference type="EMBL" id="AMQN01013270">
    <property type="status" value="NOT_ANNOTATED_CDS"/>
    <property type="molecule type" value="Genomic_DNA"/>
</dbReference>